<dbReference type="Gene3D" id="3.40.50.1980">
    <property type="entry name" value="Nitrogenase molybdenum iron protein domain"/>
    <property type="match status" value="2"/>
</dbReference>
<protein>
    <submittedName>
        <fullName evidence="7">Metal ABC transporter substrate-binding protein</fullName>
    </submittedName>
</protein>
<feature type="region of interest" description="Disordered" evidence="5">
    <location>
        <begin position="121"/>
        <end position="147"/>
    </location>
</feature>
<evidence type="ECO:0000256" key="2">
    <source>
        <dbReference type="ARBA" id="ARBA00022448"/>
    </source>
</evidence>
<dbReference type="Proteomes" id="UP001161691">
    <property type="component" value="Unassembled WGS sequence"/>
</dbReference>
<evidence type="ECO:0000313" key="7">
    <source>
        <dbReference type="EMBL" id="MDI4645073.1"/>
    </source>
</evidence>
<comment type="caution">
    <text evidence="7">The sequence shown here is derived from an EMBL/GenBank/DDBJ whole genome shotgun (WGS) entry which is preliminary data.</text>
</comment>
<gene>
    <name evidence="7" type="ORF">KB449_08885</name>
</gene>
<proteinExistence type="inferred from homology"/>
<dbReference type="InterPro" id="IPR006129">
    <property type="entry name" value="AdhesinB"/>
</dbReference>
<keyword evidence="2 4" id="KW-0813">Transport</keyword>
<evidence type="ECO:0000256" key="3">
    <source>
        <dbReference type="ARBA" id="ARBA00022729"/>
    </source>
</evidence>
<keyword evidence="3 6" id="KW-0732">Signal</keyword>
<dbReference type="EMBL" id="JAGRPV010000001">
    <property type="protein sequence ID" value="MDI4645073.1"/>
    <property type="molecule type" value="Genomic_DNA"/>
</dbReference>
<feature type="compositionally biased region" description="Acidic residues" evidence="5">
    <location>
        <begin position="126"/>
        <end position="135"/>
    </location>
</feature>
<feature type="compositionally biased region" description="Basic and acidic residues" evidence="5">
    <location>
        <begin position="136"/>
        <end position="147"/>
    </location>
</feature>
<dbReference type="InterPro" id="IPR006127">
    <property type="entry name" value="ZnuA-like"/>
</dbReference>
<dbReference type="PANTHER" id="PTHR42953">
    <property type="entry name" value="HIGH-AFFINITY ZINC UPTAKE SYSTEM PROTEIN ZNUA-RELATED"/>
    <property type="match status" value="1"/>
</dbReference>
<evidence type="ECO:0000256" key="4">
    <source>
        <dbReference type="RuleBase" id="RU003512"/>
    </source>
</evidence>
<dbReference type="InterPro" id="IPR050492">
    <property type="entry name" value="Bact_metal-bind_prot9"/>
</dbReference>
<name>A0ABT6TE16_9BACL</name>
<dbReference type="CDD" id="cd01017">
    <property type="entry name" value="AdcA"/>
    <property type="match status" value="1"/>
</dbReference>
<dbReference type="RefSeq" id="WP_282908033.1">
    <property type="nucleotide sequence ID" value="NZ_JAGRPV010000001.1"/>
</dbReference>
<reference evidence="7" key="1">
    <citation type="submission" date="2023-04" db="EMBL/GenBank/DDBJ databases">
        <title>Comparative genomic analysis of Cohnella hashimotonis sp. nov., isolated from the International Space Station.</title>
        <authorList>
            <person name="Venkateswaran K."/>
            <person name="Simpson A."/>
        </authorList>
    </citation>
    <scope>NUCLEOTIDE SEQUENCE</scope>
    <source>
        <strain evidence="7">F6_2S_P_1</strain>
    </source>
</reference>
<dbReference type="Pfam" id="PF01297">
    <property type="entry name" value="ZnuA"/>
    <property type="match status" value="1"/>
</dbReference>
<accession>A0ABT6TE16</accession>
<feature type="chain" id="PRO_5045489792" evidence="6">
    <location>
        <begin position="24"/>
        <end position="319"/>
    </location>
</feature>
<keyword evidence="8" id="KW-1185">Reference proteome</keyword>
<dbReference type="SUPFAM" id="SSF53807">
    <property type="entry name" value="Helical backbone' metal receptor"/>
    <property type="match status" value="1"/>
</dbReference>
<sequence>MKKSLKKTLAISASLALLLAACGKNEENEASGSGVKLSVVTTFYPMYEFSRQVAGDLANVALLIPAGSEPHDWEPSAQDMAKVKEADVFVYNGIVEGWVDAALTSASNDKRVVVRASEGLTTLEGTAEEEEEEAGEEAHDHAHEHAEDPHVWLDPGLAQREVAAIEAAFEKADPANKDTYKKNADTYIAQLKALDEDYRAGLKDVRTKSFVTQHAAFGYLAQAYGLQQVPIAGLSPEQEPSPGKMAEIVQFAKAHQVKTIFFETLVDPQVAKTVADEIGAKTDVLNPLEGLTDEEKKDGLDYIGIMKKNLEALVKALNA</sequence>
<evidence type="ECO:0000256" key="1">
    <source>
        <dbReference type="ARBA" id="ARBA00011028"/>
    </source>
</evidence>
<evidence type="ECO:0000256" key="6">
    <source>
        <dbReference type="SAM" id="SignalP"/>
    </source>
</evidence>
<dbReference type="PRINTS" id="PR00691">
    <property type="entry name" value="ADHESINB"/>
</dbReference>
<organism evidence="7 8">
    <name type="scientific">Cohnella hashimotonis</name>
    <dbReference type="NCBI Taxonomy" id="2826895"/>
    <lineage>
        <taxon>Bacteria</taxon>
        <taxon>Bacillati</taxon>
        <taxon>Bacillota</taxon>
        <taxon>Bacilli</taxon>
        <taxon>Bacillales</taxon>
        <taxon>Paenibacillaceae</taxon>
        <taxon>Cohnella</taxon>
    </lineage>
</organism>
<dbReference type="PRINTS" id="PR00690">
    <property type="entry name" value="ADHESNFAMILY"/>
</dbReference>
<evidence type="ECO:0000256" key="5">
    <source>
        <dbReference type="SAM" id="MobiDB-lite"/>
    </source>
</evidence>
<dbReference type="PANTHER" id="PTHR42953:SF3">
    <property type="entry name" value="HIGH-AFFINITY ZINC UPTAKE SYSTEM PROTEIN ZNUA"/>
    <property type="match status" value="1"/>
</dbReference>
<comment type="similarity">
    <text evidence="1 4">Belongs to the bacterial solute-binding protein 9 family.</text>
</comment>
<dbReference type="InterPro" id="IPR006128">
    <property type="entry name" value="Lipoprotein_PsaA-like"/>
</dbReference>
<evidence type="ECO:0000313" key="8">
    <source>
        <dbReference type="Proteomes" id="UP001161691"/>
    </source>
</evidence>
<feature type="signal peptide" evidence="6">
    <location>
        <begin position="1"/>
        <end position="23"/>
    </location>
</feature>
<dbReference type="PROSITE" id="PS51257">
    <property type="entry name" value="PROKAR_LIPOPROTEIN"/>
    <property type="match status" value="1"/>
</dbReference>